<evidence type="ECO:0000259" key="2">
    <source>
        <dbReference type="Pfam" id="PF13548"/>
    </source>
</evidence>
<dbReference type="EMBL" id="PDEA01000001">
    <property type="protein sequence ID" value="PEH88101.1"/>
    <property type="molecule type" value="Genomic_DNA"/>
</dbReference>
<feature type="transmembrane region" description="Helical" evidence="1">
    <location>
        <begin position="49"/>
        <end position="68"/>
    </location>
</feature>
<dbReference type="STRING" id="1219032.GCA_001515545_03191"/>
<dbReference type="RefSeq" id="WP_066539960.1">
    <property type="nucleotide sequence ID" value="NZ_JAOBYP010000002.1"/>
</dbReference>
<dbReference type="Proteomes" id="UP000220246">
    <property type="component" value="Unassembled WGS sequence"/>
</dbReference>
<dbReference type="InterPro" id="IPR025196">
    <property type="entry name" value="DUF4126"/>
</dbReference>
<organism evidence="3 4">
    <name type="scientific">Comamonas terrigena</name>
    <dbReference type="NCBI Taxonomy" id="32013"/>
    <lineage>
        <taxon>Bacteria</taxon>
        <taxon>Pseudomonadati</taxon>
        <taxon>Pseudomonadota</taxon>
        <taxon>Betaproteobacteria</taxon>
        <taxon>Burkholderiales</taxon>
        <taxon>Comamonadaceae</taxon>
        <taxon>Comamonas</taxon>
    </lineage>
</organism>
<comment type="caution">
    <text evidence="3">The sequence shown here is derived from an EMBL/GenBank/DDBJ whole genome shotgun (WGS) entry which is preliminary data.</text>
</comment>
<proteinExistence type="predicted"/>
<dbReference type="GeneID" id="80800013"/>
<reference evidence="4" key="1">
    <citation type="submission" date="2017-09" db="EMBL/GenBank/DDBJ databases">
        <title>FDA dAtabase for Regulatory Grade micrObial Sequences (FDA-ARGOS): Supporting development and validation of Infectious Disease Dx tests.</title>
        <authorList>
            <person name="Minogue T."/>
            <person name="Wolcott M."/>
            <person name="Wasieloski L."/>
            <person name="Aguilar W."/>
            <person name="Moore D."/>
            <person name="Tallon L."/>
            <person name="Sadzewicz L."/>
            <person name="Ott S."/>
            <person name="Zhao X."/>
            <person name="Nagaraj S."/>
            <person name="Vavikolanu K."/>
            <person name="Aluvathingal J."/>
            <person name="Nadendla S."/>
            <person name="Sichtig H."/>
        </authorList>
    </citation>
    <scope>NUCLEOTIDE SEQUENCE [LARGE SCALE GENOMIC DNA]</scope>
    <source>
        <strain evidence="4">FDAARGOS_394</strain>
    </source>
</reference>
<gene>
    <name evidence="3" type="ORF">CRM82_05340</name>
</gene>
<dbReference type="Pfam" id="PF13548">
    <property type="entry name" value="DUF4126"/>
    <property type="match status" value="1"/>
</dbReference>
<evidence type="ECO:0000313" key="4">
    <source>
        <dbReference type="Proteomes" id="UP000220246"/>
    </source>
</evidence>
<feature type="transmembrane region" description="Helical" evidence="1">
    <location>
        <begin position="73"/>
        <end position="95"/>
    </location>
</feature>
<accession>A0A2A7USF8</accession>
<feature type="transmembrane region" description="Helical" evidence="1">
    <location>
        <begin position="212"/>
        <end position="233"/>
    </location>
</feature>
<keyword evidence="1" id="KW-1133">Transmembrane helix</keyword>
<sequence>MTEYWNAFLQWLHRVGLHPDREAVEQAARQAGDAMASAGGAVADTAGKALSGMDMASLLALAAALGWASGFRLYIVVFLVGLLGATGLVVLPGGLHVLEHPALLFASGSMLCVEFLADKIPGVDSLWDLLQSVLRVPAGAALAAGVFGADNATMATVAALMGGTLAATSQAAKTSTRALINTSPEPFSNVGASLVEDTTAVGAIWLALAHPLVFGVALVVVVIAMWVVTWMLWRFVRGAVRRLRGWFGAEADALPKT</sequence>
<keyword evidence="1" id="KW-0812">Transmembrane</keyword>
<name>A0A2A7USF8_COMTR</name>
<keyword evidence="4" id="KW-1185">Reference proteome</keyword>
<dbReference type="OrthoDB" id="181455at2"/>
<keyword evidence="1" id="KW-0472">Membrane</keyword>
<evidence type="ECO:0000256" key="1">
    <source>
        <dbReference type="SAM" id="Phobius"/>
    </source>
</evidence>
<protein>
    <submittedName>
        <fullName evidence="3">DUF4126 domain-containing protein</fullName>
    </submittedName>
</protein>
<evidence type="ECO:0000313" key="3">
    <source>
        <dbReference type="EMBL" id="PEH88101.1"/>
    </source>
</evidence>
<dbReference type="AlphaFoldDB" id="A0A2A7USF8"/>
<feature type="domain" description="DUF4126" evidence="2">
    <location>
        <begin position="59"/>
        <end position="228"/>
    </location>
</feature>